<proteinExistence type="inferred from homology"/>
<evidence type="ECO:0000256" key="8">
    <source>
        <dbReference type="HAMAP-Rule" id="MF_00920"/>
    </source>
</evidence>
<dbReference type="PANTHER" id="PTHR43134:SF1">
    <property type="entry name" value="SIGNAL RECOGNITION PARTICLE RECEPTOR SUBUNIT ALPHA"/>
    <property type="match status" value="1"/>
</dbReference>
<dbReference type="SMART" id="SM00963">
    <property type="entry name" value="SRP54_N"/>
    <property type="match status" value="1"/>
</dbReference>
<feature type="domain" description="SRP54-type proteins GTP-binding" evidence="11">
    <location>
        <begin position="225"/>
        <end position="420"/>
    </location>
</feature>
<evidence type="ECO:0000256" key="5">
    <source>
        <dbReference type="ARBA" id="ARBA00023134"/>
    </source>
</evidence>
<dbReference type="PANTHER" id="PTHR43134">
    <property type="entry name" value="SIGNAL RECOGNITION PARTICLE RECEPTOR SUBUNIT ALPHA"/>
    <property type="match status" value="1"/>
</dbReference>
<feature type="domain" description="Signal recognition particle SRP54 helical bundle" evidence="12">
    <location>
        <begin position="131"/>
        <end position="209"/>
    </location>
</feature>
<dbReference type="HAMAP" id="MF_00920">
    <property type="entry name" value="FtsY"/>
    <property type="match status" value="1"/>
</dbReference>
<evidence type="ECO:0000256" key="1">
    <source>
        <dbReference type="ARBA" id="ARBA00022475"/>
    </source>
</evidence>
<keyword evidence="5 8" id="KW-0342">GTP-binding</keyword>
<dbReference type="SMART" id="SM00962">
    <property type="entry name" value="SRP54"/>
    <property type="match status" value="1"/>
</dbReference>
<accession>A0A8T4CC47</accession>
<dbReference type="EMBL" id="VGJJ01000038">
    <property type="protein sequence ID" value="MBM3282508.1"/>
    <property type="molecule type" value="Genomic_DNA"/>
</dbReference>
<organism evidence="13 14">
    <name type="scientific">Candidatus Iainarchaeum sp</name>
    <dbReference type="NCBI Taxonomy" id="3101447"/>
    <lineage>
        <taxon>Archaea</taxon>
        <taxon>Candidatus Iainarchaeota</taxon>
        <taxon>Candidatus Iainarchaeia</taxon>
        <taxon>Candidatus Iainarchaeales</taxon>
        <taxon>Candidatus Iainarchaeaceae</taxon>
        <taxon>Candidatus Iainarchaeum</taxon>
    </lineage>
</organism>
<protein>
    <recommendedName>
        <fullName evidence="8">Signal recognition particle receptor FtsY</fullName>
        <shortName evidence="8">SRP receptor</shortName>
        <ecNumber evidence="8">3.6.5.4</ecNumber>
    </recommendedName>
</protein>
<dbReference type="InterPro" id="IPR000897">
    <property type="entry name" value="SRP54_GTPase_dom"/>
</dbReference>
<evidence type="ECO:0000256" key="3">
    <source>
        <dbReference type="ARBA" id="ARBA00022741"/>
    </source>
</evidence>
<dbReference type="Gene3D" id="3.40.50.300">
    <property type="entry name" value="P-loop containing nucleotide triphosphate hydrolases"/>
    <property type="match status" value="1"/>
</dbReference>
<feature type="binding site" evidence="8">
    <location>
        <begin position="232"/>
        <end position="239"/>
    </location>
    <ligand>
        <name>GTP</name>
        <dbReference type="ChEBI" id="CHEBI:37565"/>
    </ligand>
</feature>
<keyword evidence="1 8" id="KW-1003">Cell membrane</keyword>
<dbReference type="Pfam" id="PF00448">
    <property type="entry name" value="SRP54"/>
    <property type="match status" value="1"/>
</dbReference>
<reference evidence="13" key="1">
    <citation type="submission" date="2019-03" db="EMBL/GenBank/DDBJ databases">
        <title>Lake Tanganyika Metagenome-Assembled Genomes (MAGs).</title>
        <authorList>
            <person name="Tran P."/>
        </authorList>
    </citation>
    <scope>NUCLEOTIDE SEQUENCE</scope>
    <source>
        <strain evidence="13">M_DeepCast_50m_m2_156</strain>
    </source>
</reference>
<dbReference type="GO" id="GO:0005525">
    <property type="term" value="F:GTP binding"/>
    <property type="evidence" value="ECO:0007669"/>
    <property type="project" value="UniProtKB-UniRule"/>
</dbReference>
<comment type="caution">
    <text evidence="13">The sequence shown here is derived from an EMBL/GenBank/DDBJ whole genome shotgun (WGS) entry which is preliminary data.</text>
</comment>
<dbReference type="GO" id="GO:0005047">
    <property type="term" value="F:signal recognition particle binding"/>
    <property type="evidence" value="ECO:0007669"/>
    <property type="project" value="TreeGrafter"/>
</dbReference>
<evidence type="ECO:0000256" key="6">
    <source>
        <dbReference type="ARBA" id="ARBA00023136"/>
    </source>
</evidence>
<dbReference type="InterPro" id="IPR013822">
    <property type="entry name" value="Signal_recog_particl_SRP54_hlx"/>
</dbReference>
<gene>
    <name evidence="8 13" type="primary">ftsY</name>
    <name evidence="13" type="ORF">FJY86_04185</name>
</gene>
<evidence type="ECO:0000256" key="2">
    <source>
        <dbReference type="ARBA" id="ARBA00022490"/>
    </source>
</evidence>
<evidence type="ECO:0000259" key="12">
    <source>
        <dbReference type="SMART" id="SM00963"/>
    </source>
</evidence>
<dbReference type="GO" id="GO:0005737">
    <property type="term" value="C:cytoplasm"/>
    <property type="evidence" value="ECO:0007669"/>
    <property type="project" value="UniProtKB-SubCell"/>
</dbReference>
<dbReference type="SMART" id="SM00382">
    <property type="entry name" value="AAA"/>
    <property type="match status" value="1"/>
</dbReference>
<keyword evidence="7 8" id="KW-0675">Receptor</keyword>
<dbReference type="GO" id="GO:0005886">
    <property type="term" value="C:plasma membrane"/>
    <property type="evidence" value="ECO:0007669"/>
    <property type="project" value="UniProtKB-SubCell"/>
</dbReference>
<dbReference type="Gene3D" id="1.20.120.140">
    <property type="entry name" value="Signal recognition particle SRP54, nucleotide-binding domain"/>
    <property type="match status" value="1"/>
</dbReference>
<dbReference type="GO" id="GO:0003924">
    <property type="term" value="F:GTPase activity"/>
    <property type="evidence" value="ECO:0007669"/>
    <property type="project" value="UniProtKB-UniRule"/>
</dbReference>
<dbReference type="EC" id="3.6.5.4" evidence="8"/>
<dbReference type="Pfam" id="PF02881">
    <property type="entry name" value="SRP54_N"/>
    <property type="match status" value="1"/>
</dbReference>
<evidence type="ECO:0000313" key="13">
    <source>
        <dbReference type="EMBL" id="MBM3282508.1"/>
    </source>
</evidence>
<feature type="region of interest" description="Disordered" evidence="9">
    <location>
        <begin position="1"/>
        <end position="119"/>
    </location>
</feature>
<evidence type="ECO:0000256" key="9">
    <source>
        <dbReference type="SAM" id="MobiDB-lite"/>
    </source>
</evidence>
<dbReference type="AlphaFoldDB" id="A0A8T4CC47"/>
<dbReference type="InterPro" id="IPR042101">
    <property type="entry name" value="SRP54_N_sf"/>
</dbReference>
<dbReference type="InterPro" id="IPR004390">
    <property type="entry name" value="SR_rcpt_FtsY"/>
</dbReference>
<comment type="similarity">
    <text evidence="8">Belongs to the GTP-binding SRP family. FtsY subfamily.</text>
</comment>
<comment type="catalytic activity">
    <reaction evidence="8">
        <text>GTP + H2O = GDP + phosphate + H(+)</text>
        <dbReference type="Rhea" id="RHEA:19669"/>
        <dbReference type="ChEBI" id="CHEBI:15377"/>
        <dbReference type="ChEBI" id="CHEBI:15378"/>
        <dbReference type="ChEBI" id="CHEBI:37565"/>
        <dbReference type="ChEBI" id="CHEBI:43474"/>
        <dbReference type="ChEBI" id="CHEBI:58189"/>
        <dbReference type="EC" id="3.6.5.4"/>
    </reaction>
</comment>
<feature type="binding site" evidence="8">
    <location>
        <begin position="314"/>
        <end position="318"/>
    </location>
    <ligand>
        <name>GTP</name>
        <dbReference type="ChEBI" id="CHEBI:37565"/>
    </ligand>
</feature>
<name>A0A8T4CC47_9ARCH</name>
<keyword evidence="6 8" id="KW-0472">Membrane</keyword>
<dbReference type="GO" id="GO:0006614">
    <property type="term" value="P:SRP-dependent cotranslational protein targeting to membrane"/>
    <property type="evidence" value="ECO:0007669"/>
    <property type="project" value="InterPro"/>
</dbReference>
<dbReference type="SUPFAM" id="SSF47364">
    <property type="entry name" value="Domain of the SRP/SRP receptor G-proteins"/>
    <property type="match status" value="1"/>
</dbReference>
<comment type="subunit">
    <text evidence="8">Part of the signal recognition particle protein translocation system, which is composed of SRP and FtsY.</text>
</comment>
<evidence type="ECO:0000259" key="11">
    <source>
        <dbReference type="SMART" id="SM00962"/>
    </source>
</evidence>
<feature type="domain" description="AAA+ ATPase" evidence="10">
    <location>
        <begin position="224"/>
        <end position="401"/>
    </location>
</feature>
<dbReference type="NCBIfam" id="TIGR00064">
    <property type="entry name" value="ftsY"/>
    <property type="match status" value="1"/>
</dbReference>
<keyword evidence="4 8" id="KW-0378">Hydrolase</keyword>
<dbReference type="InterPro" id="IPR003593">
    <property type="entry name" value="AAA+_ATPase"/>
</dbReference>
<dbReference type="Proteomes" id="UP000774699">
    <property type="component" value="Unassembled WGS sequence"/>
</dbReference>
<feature type="compositionally biased region" description="Polar residues" evidence="9">
    <location>
        <begin position="30"/>
        <end position="47"/>
    </location>
</feature>
<evidence type="ECO:0000256" key="4">
    <source>
        <dbReference type="ARBA" id="ARBA00022801"/>
    </source>
</evidence>
<dbReference type="InterPro" id="IPR027417">
    <property type="entry name" value="P-loop_NTPase"/>
</dbReference>
<feature type="compositionally biased region" description="Basic and acidic residues" evidence="9">
    <location>
        <begin position="64"/>
        <end position="79"/>
    </location>
</feature>
<evidence type="ECO:0000313" key="14">
    <source>
        <dbReference type="Proteomes" id="UP000774699"/>
    </source>
</evidence>
<evidence type="ECO:0000259" key="10">
    <source>
        <dbReference type="SMART" id="SM00382"/>
    </source>
</evidence>
<keyword evidence="3 8" id="KW-0547">Nucleotide-binding</keyword>
<dbReference type="InterPro" id="IPR036225">
    <property type="entry name" value="SRP/SRP_N"/>
</dbReference>
<sequence length="423" mass="46976">MFDLLRKKISGFAEKVLGSARTTDEKETNETSSTIPQTEETTAKQTNPPSPAEKNTNTHTTNTHTHEKKAPIEKTKEEIESAEINNNESSKNEYETTEGEIPFLNKEKKDAQPLPEIKQHDEREIATKIGVFQKIGGLFTGTITLNEETVNQFLDEFEFSLLEADVELGTTQALITELRTRLTNKVISSRENPTQVILKEIKHAMREIIDVHPFDVEQAIRGKKPGIILILGPNGAGKTTTIAKLTHYFQQTGKKVILASADTFRAGSIEQLHVHANKLNARLVKHQYGADPAAVAYDAVKAAKAENADVVLIDTAGRQDTNKNLLEELKKIQRVIQPDAKIYVGESYTGQAILTQARTFDEAIGINGFILTKLDTDTKGGGVISILHNLKKPVLFFGTGQAYEDLTPFSMDEFLERLIPEKE</sequence>
<feature type="binding site" evidence="8">
    <location>
        <begin position="372"/>
        <end position="375"/>
    </location>
    <ligand>
        <name>GTP</name>
        <dbReference type="ChEBI" id="CHEBI:37565"/>
    </ligand>
</feature>
<dbReference type="SUPFAM" id="SSF52540">
    <property type="entry name" value="P-loop containing nucleoside triphosphate hydrolases"/>
    <property type="match status" value="1"/>
</dbReference>
<evidence type="ECO:0000256" key="7">
    <source>
        <dbReference type="ARBA" id="ARBA00023170"/>
    </source>
</evidence>
<comment type="function">
    <text evidence="8">Involved in targeting and insertion of nascent membrane proteins into the cytoplasmic membrane. Acts as a receptor for the complex formed by the signal recognition particle (SRP) and the ribosome-nascent chain (RNC).</text>
</comment>
<dbReference type="CDD" id="cd17874">
    <property type="entry name" value="FtsY"/>
    <property type="match status" value="1"/>
</dbReference>
<comment type="subcellular location">
    <subcellularLocation>
        <location evidence="8">Cell membrane</location>
        <topology evidence="8">Peripheral membrane protein</topology>
        <orientation evidence="8">Cytoplasmic side</orientation>
    </subcellularLocation>
    <subcellularLocation>
        <location evidence="8">Cytoplasm</location>
    </subcellularLocation>
</comment>
<keyword evidence="2 8" id="KW-0963">Cytoplasm</keyword>
<feature type="compositionally biased region" description="Basic and acidic residues" evidence="9">
    <location>
        <begin position="105"/>
        <end position="119"/>
    </location>
</feature>